<evidence type="ECO:0000313" key="2">
    <source>
        <dbReference type="Proteomes" id="UP000031668"/>
    </source>
</evidence>
<sequence length="99" mass="11857">MPLLKQTRNPQPYRSPKIAHIICMQEHTLIQTFQADSPCGYDLIFKHLYKMRGSEIYHSLDIERPKFIESEYLQDTILIKDIYMTNFYKPQSDFWLNGL</sequence>
<evidence type="ECO:0000313" key="1">
    <source>
        <dbReference type="EMBL" id="KII62167.1"/>
    </source>
</evidence>
<reference evidence="1 2" key="1">
    <citation type="journal article" date="2014" name="Genome Biol. Evol.">
        <title>The genome of the myxosporean Thelohanellus kitauei shows adaptations to nutrient acquisition within its fish host.</title>
        <authorList>
            <person name="Yang Y."/>
            <person name="Xiong J."/>
            <person name="Zhou Z."/>
            <person name="Huo F."/>
            <person name="Miao W."/>
            <person name="Ran C."/>
            <person name="Liu Y."/>
            <person name="Zhang J."/>
            <person name="Feng J."/>
            <person name="Wang M."/>
            <person name="Wang M."/>
            <person name="Wang L."/>
            <person name="Yao B."/>
        </authorList>
    </citation>
    <scope>NUCLEOTIDE SEQUENCE [LARGE SCALE GENOMIC DNA]</scope>
    <source>
        <strain evidence="1">Wuqing</strain>
    </source>
</reference>
<dbReference type="AlphaFoldDB" id="A0A0C2IZF1"/>
<name>A0A0C2IZF1_THEKT</name>
<accession>A0A0C2IZF1</accession>
<dbReference type="Proteomes" id="UP000031668">
    <property type="component" value="Unassembled WGS sequence"/>
</dbReference>
<organism evidence="1 2">
    <name type="scientific">Thelohanellus kitauei</name>
    <name type="common">Myxosporean</name>
    <dbReference type="NCBI Taxonomy" id="669202"/>
    <lineage>
        <taxon>Eukaryota</taxon>
        <taxon>Metazoa</taxon>
        <taxon>Cnidaria</taxon>
        <taxon>Myxozoa</taxon>
        <taxon>Myxosporea</taxon>
        <taxon>Bivalvulida</taxon>
        <taxon>Platysporina</taxon>
        <taxon>Myxobolidae</taxon>
        <taxon>Thelohanellus</taxon>
    </lineage>
</organism>
<gene>
    <name evidence="1" type="ORF">RF11_07085</name>
</gene>
<protein>
    <submittedName>
        <fullName evidence="1">Uncharacterized protein</fullName>
    </submittedName>
</protein>
<proteinExistence type="predicted"/>
<keyword evidence="2" id="KW-1185">Reference proteome</keyword>
<comment type="caution">
    <text evidence="1">The sequence shown here is derived from an EMBL/GenBank/DDBJ whole genome shotgun (WGS) entry which is preliminary data.</text>
</comment>
<dbReference type="EMBL" id="JWZT01005098">
    <property type="protein sequence ID" value="KII62167.1"/>
    <property type="molecule type" value="Genomic_DNA"/>
</dbReference>